<dbReference type="PANTHER" id="PTHR31637:SF0">
    <property type="entry name" value="2,3-BISPHOSPHOGLYCERATE-INDEPENDENT PHOSPHOGLYCERATE MUTASE"/>
    <property type="match status" value="1"/>
</dbReference>
<accession>A0A1J5RSR1</accession>
<dbReference type="InterPro" id="IPR036646">
    <property type="entry name" value="PGAM_B_sf"/>
</dbReference>
<dbReference type="SUPFAM" id="SSF64158">
    <property type="entry name" value="2,3-Bisphosphoglycerate-independent phosphoglycerate mutase, substrate-binding domain"/>
    <property type="match status" value="1"/>
</dbReference>
<evidence type="ECO:0000256" key="5">
    <source>
        <dbReference type="ARBA" id="ARBA00012026"/>
    </source>
</evidence>
<keyword evidence="7" id="KW-0324">Glycolysis</keyword>
<protein>
    <recommendedName>
        <fullName evidence="10">2,3-bisphosphoglycerate-independent phosphoglycerate mutase</fullName>
        <ecNumber evidence="5">5.4.2.12</ecNumber>
    </recommendedName>
</protein>
<dbReference type="Gene3D" id="3.40.1450.10">
    <property type="entry name" value="BPG-independent phosphoglycerate mutase, domain B"/>
    <property type="match status" value="1"/>
</dbReference>
<dbReference type="GO" id="GO:0004619">
    <property type="term" value="F:phosphoglycerate mutase activity"/>
    <property type="evidence" value="ECO:0007669"/>
    <property type="project" value="UniProtKB-EC"/>
</dbReference>
<evidence type="ECO:0000256" key="8">
    <source>
        <dbReference type="ARBA" id="ARBA00023211"/>
    </source>
</evidence>
<name>A0A1J5RSR1_9ZZZZ</name>
<dbReference type="InterPro" id="IPR011258">
    <property type="entry name" value="BPG-indep_PGM_N"/>
</dbReference>
<dbReference type="FunFam" id="3.40.1450.10:FF:000001">
    <property type="entry name" value="2,3-bisphosphoglycerate-independent phosphoglycerate mutase"/>
    <property type="match status" value="1"/>
</dbReference>
<dbReference type="InterPro" id="IPR006124">
    <property type="entry name" value="Metalloenzyme"/>
</dbReference>
<evidence type="ECO:0000256" key="7">
    <source>
        <dbReference type="ARBA" id="ARBA00023152"/>
    </source>
</evidence>
<dbReference type="HAMAP" id="MF_01038">
    <property type="entry name" value="GpmI"/>
    <property type="match status" value="1"/>
</dbReference>
<dbReference type="Gene3D" id="3.40.720.10">
    <property type="entry name" value="Alkaline Phosphatase, subunit A"/>
    <property type="match status" value="1"/>
</dbReference>
<dbReference type="GO" id="GO:0006007">
    <property type="term" value="P:glucose catabolic process"/>
    <property type="evidence" value="ECO:0007669"/>
    <property type="project" value="InterPro"/>
</dbReference>
<comment type="catalytic activity">
    <reaction evidence="1">
        <text>(2R)-2-phosphoglycerate = (2R)-3-phosphoglycerate</text>
        <dbReference type="Rhea" id="RHEA:15901"/>
        <dbReference type="ChEBI" id="CHEBI:58272"/>
        <dbReference type="ChEBI" id="CHEBI:58289"/>
        <dbReference type="EC" id="5.4.2.12"/>
    </reaction>
</comment>
<dbReference type="NCBIfam" id="TIGR01307">
    <property type="entry name" value="pgm_bpd_ind"/>
    <property type="match status" value="1"/>
</dbReference>
<evidence type="ECO:0000256" key="10">
    <source>
        <dbReference type="ARBA" id="ARBA00071648"/>
    </source>
</evidence>
<dbReference type="SUPFAM" id="SSF53649">
    <property type="entry name" value="Alkaline phosphatase-like"/>
    <property type="match status" value="1"/>
</dbReference>
<proteinExistence type="inferred from homology"/>
<feature type="domain" description="Metalloenzyme" evidence="11">
    <location>
        <begin position="9"/>
        <end position="502"/>
    </location>
</feature>
<dbReference type="GO" id="GO:0005829">
    <property type="term" value="C:cytosol"/>
    <property type="evidence" value="ECO:0007669"/>
    <property type="project" value="TreeGrafter"/>
</dbReference>
<comment type="caution">
    <text evidence="13">The sequence shown here is derived from an EMBL/GenBank/DDBJ whole genome shotgun (WGS) entry which is preliminary data.</text>
</comment>
<comment type="cofactor">
    <cofactor evidence="2">
        <name>Mn(2+)</name>
        <dbReference type="ChEBI" id="CHEBI:29035"/>
    </cofactor>
</comment>
<evidence type="ECO:0000259" key="12">
    <source>
        <dbReference type="Pfam" id="PF06415"/>
    </source>
</evidence>
<dbReference type="InterPro" id="IPR005995">
    <property type="entry name" value="Pgm_bpd_ind"/>
</dbReference>
<dbReference type="CDD" id="cd16010">
    <property type="entry name" value="iPGM"/>
    <property type="match status" value="1"/>
</dbReference>
<evidence type="ECO:0000313" key="13">
    <source>
        <dbReference type="EMBL" id="OIQ99336.1"/>
    </source>
</evidence>
<evidence type="ECO:0000256" key="1">
    <source>
        <dbReference type="ARBA" id="ARBA00000370"/>
    </source>
</evidence>
<comment type="similarity">
    <text evidence="4">Belongs to the BPG-independent phosphoglycerate mutase family.</text>
</comment>
<dbReference type="EC" id="5.4.2.12" evidence="5"/>
<evidence type="ECO:0000256" key="9">
    <source>
        <dbReference type="ARBA" id="ARBA00023235"/>
    </source>
</evidence>
<dbReference type="AlphaFoldDB" id="A0A1J5RSR1"/>
<reference evidence="13" key="1">
    <citation type="submission" date="2016-10" db="EMBL/GenBank/DDBJ databases">
        <title>Sequence of Gallionella enrichment culture.</title>
        <authorList>
            <person name="Poehlein A."/>
            <person name="Muehling M."/>
            <person name="Daniel R."/>
        </authorList>
    </citation>
    <scope>NUCLEOTIDE SEQUENCE</scope>
</reference>
<organism evidence="13">
    <name type="scientific">mine drainage metagenome</name>
    <dbReference type="NCBI Taxonomy" id="410659"/>
    <lineage>
        <taxon>unclassified sequences</taxon>
        <taxon>metagenomes</taxon>
        <taxon>ecological metagenomes</taxon>
    </lineage>
</organism>
<dbReference type="UniPathway" id="UPA00109">
    <property type="reaction ID" value="UER00186"/>
</dbReference>
<dbReference type="GO" id="GO:0006096">
    <property type="term" value="P:glycolytic process"/>
    <property type="evidence" value="ECO:0007669"/>
    <property type="project" value="UniProtKB-UniPathway"/>
</dbReference>
<comment type="pathway">
    <text evidence="3">Carbohydrate degradation; glycolysis; pyruvate from D-glyceraldehyde 3-phosphate: step 3/5.</text>
</comment>
<dbReference type="PIRSF" id="PIRSF001492">
    <property type="entry name" value="IPGAM"/>
    <property type="match status" value="1"/>
</dbReference>
<evidence type="ECO:0000256" key="2">
    <source>
        <dbReference type="ARBA" id="ARBA00001936"/>
    </source>
</evidence>
<dbReference type="InterPro" id="IPR017850">
    <property type="entry name" value="Alkaline_phosphatase_core_sf"/>
</dbReference>
<evidence type="ECO:0000256" key="6">
    <source>
        <dbReference type="ARBA" id="ARBA00022723"/>
    </source>
</evidence>
<dbReference type="Pfam" id="PF01676">
    <property type="entry name" value="Metalloenzyme"/>
    <property type="match status" value="1"/>
</dbReference>
<feature type="domain" description="BPG-independent PGAM N-terminal" evidence="12">
    <location>
        <begin position="86"/>
        <end position="303"/>
    </location>
</feature>
<keyword evidence="9 13" id="KW-0413">Isomerase</keyword>
<keyword evidence="6" id="KW-0479">Metal-binding</keyword>
<evidence type="ECO:0000256" key="3">
    <source>
        <dbReference type="ARBA" id="ARBA00004798"/>
    </source>
</evidence>
<dbReference type="EMBL" id="MLJW01000107">
    <property type="protein sequence ID" value="OIQ99336.1"/>
    <property type="molecule type" value="Genomic_DNA"/>
</dbReference>
<evidence type="ECO:0000256" key="4">
    <source>
        <dbReference type="ARBA" id="ARBA00008819"/>
    </source>
</evidence>
<dbReference type="PANTHER" id="PTHR31637">
    <property type="entry name" value="2,3-BISPHOSPHOGLYCERATE-INDEPENDENT PHOSPHOGLYCERATE MUTASE"/>
    <property type="match status" value="1"/>
</dbReference>
<gene>
    <name evidence="13" type="primary">gpmI_7</name>
    <name evidence="13" type="ORF">GALL_185730</name>
</gene>
<dbReference type="Pfam" id="PF06415">
    <property type="entry name" value="iPGM_N"/>
    <property type="match status" value="1"/>
</dbReference>
<dbReference type="GO" id="GO:0030145">
    <property type="term" value="F:manganese ion binding"/>
    <property type="evidence" value="ECO:0007669"/>
    <property type="project" value="InterPro"/>
</dbReference>
<evidence type="ECO:0000259" key="11">
    <source>
        <dbReference type="Pfam" id="PF01676"/>
    </source>
</evidence>
<keyword evidence="8" id="KW-0464">Manganese</keyword>
<sequence length="518" mass="56728">MLSANNTTPVCLLILDGFGYREEITDNAIGQAKKPNWDALWSGFPHTLINASEHYVGLPDGQMGNSEVGHLNIGAGRVVFQDFERINNSISSGEFFHHPALSPALTSLKQEGKSLHILGLLSDGGVHSHQDHIHAMLEMAAKHGLSRVYVHAFLDGRDTPPVSAAPFIEALESKCTALGVGKIASISGRFYGMDRDKRWPRVEAAYQLLTEGIGEFSAETAAIGLQDAYARGENDEFVKTTSIHKAGEAPAHLDDGDVVVFMNFRSDRARQLTHALLAEEFDGFHRRHVPKLAGYFTLTMYDKNEKKATALFPPQEVHNTFGEYISALGLTQLRIAETEKYPHVTFFFNGGEEKVFAGEDRILVPSPKVETYDLQPEMSAYEVTEKLEEAILSKKYNAIICNYANGDMVGHSGNLQAAITAVETLDACIGRVVNAMQSIGGEVIITADHGNAELMYDIENQQPHTQHTTNLVPLIYIGRPAALSPDGALSDIAPTLLNMMGIAQPVEMTGRNLIQFRA</sequence>